<dbReference type="GO" id="GO:0015627">
    <property type="term" value="C:type II protein secretion system complex"/>
    <property type="evidence" value="ECO:0007669"/>
    <property type="project" value="InterPro"/>
</dbReference>
<dbReference type="Proteomes" id="UP001177769">
    <property type="component" value="Chromosome"/>
</dbReference>
<dbReference type="RefSeq" id="WP_285231674.1">
    <property type="nucleotide sequence ID" value="NZ_CP116346.1"/>
</dbReference>
<evidence type="ECO:0000313" key="10">
    <source>
        <dbReference type="EMBL" id="WIT10601.1"/>
    </source>
</evidence>
<reference evidence="10" key="1">
    <citation type="submission" date="2023-01" db="EMBL/GenBank/DDBJ databases">
        <title>Whole genome sequence of Paucibacter sp. S2-9 isolated from pond sediment.</title>
        <authorList>
            <person name="Jung J.Y."/>
        </authorList>
    </citation>
    <scope>NUCLEOTIDE SEQUENCE</scope>
    <source>
        <strain evidence="10">S2-9</strain>
    </source>
</reference>
<dbReference type="AlphaFoldDB" id="A0AA95NJD3"/>
<dbReference type="PANTHER" id="PTHR38779:SF2">
    <property type="entry name" value="TYPE II SECRETION SYSTEM PROTEIN I-RELATED"/>
    <property type="match status" value="1"/>
</dbReference>
<keyword evidence="5" id="KW-0997">Cell inner membrane</keyword>
<keyword evidence="6 9" id="KW-0812">Transmembrane</keyword>
<dbReference type="EMBL" id="CP116346">
    <property type="protein sequence ID" value="WIT10601.1"/>
    <property type="molecule type" value="Genomic_DNA"/>
</dbReference>
<keyword evidence="3" id="KW-1003">Cell membrane</keyword>
<dbReference type="KEGG" id="pais:PFX98_16995"/>
<comment type="similarity">
    <text evidence="2">Belongs to the GSP I family.</text>
</comment>
<keyword evidence="4" id="KW-0488">Methylation</keyword>
<evidence type="ECO:0000256" key="4">
    <source>
        <dbReference type="ARBA" id="ARBA00022481"/>
    </source>
</evidence>
<keyword evidence="7 9" id="KW-1133">Transmembrane helix</keyword>
<gene>
    <name evidence="10" type="ORF">PFX98_16995</name>
</gene>
<accession>A0AA95NJD3</accession>
<dbReference type="GO" id="GO:0015628">
    <property type="term" value="P:protein secretion by the type II secretion system"/>
    <property type="evidence" value="ECO:0007669"/>
    <property type="project" value="InterPro"/>
</dbReference>
<evidence type="ECO:0000256" key="3">
    <source>
        <dbReference type="ARBA" id="ARBA00022475"/>
    </source>
</evidence>
<name>A0AA95NJD3_9BURK</name>
<evidence type="ECO:0000256" key="9">
    <source>
        <dbReference type="SAM" id="Phobius"/>
    </source>
</evidence>
<comment type="subcellular location">
    <subcellularLocation>
        <location evidence="1">Cell inner membrane</location>
        <topology evidence="1">Single-pass membrane protein</topology>
    </subcellularLocation>
</comment>
<evidence type="ECO:0000256" key="6">
    <source>
        <dbReference type="ARBA" id="ARBA00022692"/>
    </source>
</evidence>
<evidence type="ECO:0000313" key="11">
    <source>
        <dbReference type="Proteomes" id="UP001177769"/>
    </source>
</evidence>
<evidence type="ECO:0000256" key="8">
    <source>
        <dbReference type="ARBA" id="ARBA00023136"/>
    </source>
</evidence>
<keyword evidence="8 9" id="KW-0472">Membrane</keyword>
<dbReference type="NCBIfam" id="TIGR02532">
    <property type="entry name" value="IV_pilin_GFxxxE"/>
    <property type="match status" value="1"/>
</dbReference>
<dbReference type="PANTHER" id="PTHR38779">
    <property type="entry name" value="TYPE II SECRETION SYSTEM PROTEIN I-RELATED"/>
    <property type="match status" value="1"/>
</dbReference>
<sequence>MMLTTTNTYRLRTMGRQRGFTLIEAMVALLIMAFSMLGLAGMQMVMSRNADLARQRSEATRLAQEKIEELRAFNSIEAGAGKAAWDSLASAPDEIATGSNVTFTRQVTMGGSNADAQRTIQVAVSWVDRAGETKSVTLNSYIAKTDPALSGALGFPLPGNGNIKRPKNRNLNIPIAATDLGEGKSAVPLGNFVIVFSNDSGYVVRRCGSMPSTAAEAESCENYPAYILAGYVSGSNSAVTGLNFSGLSGTTSHGAADCSFGNAENQNTPGAFIAGYKYYLCVMRVAATTDPWAGKVLLTGMASGSNYLVCRFQYAATNGLSDNQRNFQAYTNVRESLDQQNYYITTSGSCPTVSGLATTLHQRCISSNANRAIDCPASPDPAPAP</sequence>
<evidence type="ECO:0000256" key="1">
    <source>
        <dbReference type="ARBA" id="ARBA00004377"/>
    </source>
</evidence>
<organism evidence="10 11">
    <name type="scientific">Paucibacter sediminis</name>
    <dbReference type="NCBI Taxonomy" id="3019553"/>
    <lineage>
        <taxon>Bacteria</taxon>
        <taxon>Pseudomonadati</taxon>
        <taxon>Pseudomonadota</taxon>
        <taxon>Betaproteobacteria</taxon>
        <taxon>Burkholderiales</taxon>
        <taxon>Sphaerotilaceae</taxon>
        <taxon>Roseateles</taxon>
    </lineage>
</organism>
<dbReference type="InterPro" id="IPR012902">
    <property type="entry name" value="N_methyl_site"/>
</dbReference>
<evidence type="ECO:0000256" key="5">
    <source>
        <dbReference type="ARBA" id="ARBA00022519"/>
    </source>
</evidence>
<proteinExistence type="inferred from homology"/>
<dbReference type="GO" id="GO:0005886">
    <property type="term" value="C:plasma membrane"/>
    <property type="evidence" value="ECO:0007669"/>
    <property type="project" value="UniProtKB-SubCell"/>
</dbReference>
<dbReference type="InterPro" id="IPR010052">
    <property type="entry name" value="T2SS_protein-GspI"/>
</dbReference>
<evidence type="ECO:0000256" key="7">
    <source>
        <dbReference type="ARBA" id="ARBA00022989"/>
    </source>
</evidence>
<protein>
    <submittedName>
        <fullName evidence="10">Prepilin-type N-terminal cleavage/methylation domain-containing protein</fullName>
    </submittedName>
</protein>
<feature type="transmembrane region" description="Helical" evidence="9">
    <location>
        <begin position="21"/>
        <end position="46"/>
    </location>
</feature>
<dbReference type="Pfam" id="PF07963">
    <property type="entry name" value="N_methyl"/>
    <property type="match status" value="1"/>
</dbReference>
<keyword evidence="11" id="KW-1185">Reference proteome</keyword>
<evidence type="ECO:0000256" key="2">
    <source>
        <dbReference type="ARBA" id="ARBA00008358"/>
    </source>
</evidence>